<dbReference type="Pfam" id="PF00071">
    <property type="entry name" value="Ras"/>
    <property type="match status" value="1"/>
</dbReference>
<dbReference type="GO" id="GO:0003924">
    <property type="term" value="F:GTPase activity"/>
    <property type="evidence" value="ECO:0007669"/>
    <property type="project" value="InterPro"/>
</dbReference>
<dbReference type="InterPro" id="IPR027417">
    <property type="entry name" value="P-loop_NTPase"/>
</dbReference>
<dbReference type="GO" id="GO:0003006">
    <property type="term" value="P:developmental process involved in reproduction"/>
    <property type="evidence" value="ECO:0007669"/>
    <property type="project" value="UniProtKB-ARBA"/>
</dbReference>
<keyword evidence="2" id="KW-0342">GTP-binding</keyword>
<dbReference type="SMART" id="SM00174">
    <property type="entry name" value="RHO"/>
    <property type="match status" value="1"/>
</dbReference>
<dbReference type="SMART" id="SM00175">
    <property type="entry name" value="RAB"/>
    <property type="match status" value="1"/>
</dbReference>
<protein>
    <submittedName>
        <fullName evidence="3">Rho-related GTP-binding protein RhoA-A</fullName>
    </submittedName>
</protein>
<dbReference type="PROSITE" id="PS51420">
    <property type="entry name" value="RHO"/>
    <property type="match status" value="1"/>
</dbReference>
<dbReference type="PRINTS" id="PR00449">
    <property type="entry name" value="RASTRNSFRMNG"/>
</dbReference>
<dbReference type="OrthoDB" id="25896at2759"/>
<keyword evidence="1" id="KW-0547">Nucleotide-binding</keyword>
<dbReference type="InterPro" id="IPR003578">
    <property type="entry name" value="Small_GTPase_Rho"/>
</dbReference>
<dbReference type="SUPFAM" id="SSF52540">
    <property type="entry name" value="P-loop containing nucleoside triphosphate hydrolases"/>
    <property type="match status" value="1"/>
</dbReference>
<evidence type="ECO:0000313" key="4">
    <source>
        <dbReference type="Proteomes" id="UP000887116"/>
    </source>
</evidence>
<dbReference type="PANTHER" id="PTHR24072">
    <property type="entry name" value="RHO FAMILY GTPASE"/>
    <property type="match status" value="1"/>
</dbReference>
<evidence type="ECO:0000313" key="3">
    <source>
        <dbReference type="EMBL" id="GFQ63902.1"/>
    </source>
</evidence>
<evidence type="ECO:0000256" key="2">
    <source>
        <dbReference type="ARBA" id="ARBA00023134"/>
    </source>
</evidence>
<dbReference type="GO" id="GO:0005525">
    <property type="term" value="F:GTP binding"/>
    <property type="evidence" value="ECO:0007669"/>
    <property type="project" value="UniProtKB-KW"/>
</dbReference>
<dbReference type="GO" id="GO:0035006">
    <property type="term" value="P:melanization defense response"/>
    <property type="evidence" value="ECO:0007669"/>
    <property type="project" value="UniProtKB-ARBA"/>
</dbReference>
<dbReference type="GO" id="GO:0001667">
    <property type="term" value="P:ameboidal-type cell migration"/>
    <property type="evidence" value="ECO:0007669"/>
    <property type="project" value="UniProtKB-ARBA"/>
</dbReference>
<evidence type="ECO:0000256" key="1">
    <source>
        <dbReference type="ARBA" id="ARBA00022741"/>
    </source>
</evidence>
<name>A0A8X6GZ40_TRICU</name>
<dbReference type="GO" id="GO:0007264">
    <property type="term" value="P:small GTPase-mediated signal transduction"/>
    <property type="evidence" value="ECO:0007669"/>
    <property type="project" value="InterPro"/>
</dbReference>
<organism evidence="3 4">
    <name type="scientific">Trichonephila clavata</name>
    <name type="common">Joro spider</name>
    <name type="synonym">Nephila clavata</name>
    <dbReference type="NCBI Taxonomy" id="2740835"/>
    <lineage>
        <taxon>Eukaryota</taxon>
        <taxon>Metazoa</taxon>
        <taxon>Ecdysozoa</taxon>
        <taxon>Arthropoda</taxon>
        <taxon>Chelicerata</taxon>
        <taxon>Arachnida</taxon>
        <taxon>Araneae</taxon>
        <taxon>Araneomorphae</taxon>
        <taxon>Entelegynae</taxon>
        <taxon>Araneoidea</taxon>
        <taxon>Nephilidae</taxon>
        <taxon>Trichonephila</taxon>
    </lineage>
</organism>
<proteinExistence type="predicted"/>
<dbReference type="AlphaFoldDB" id="A0A8X6GZ40"/>
<dbReference type="GO" id="GO:0022412">
    <property type="term" value="P:cellular process involved in reproduction in multicellular organism"/>
    <property type="evidence" value="ECO:0007669"/>
    <property type="project" value="UniProtKB-ARBA"/>
</dbReference>
<gene>
    <name evidence="3" type="primary">rhoaa</name>
    <name evidence="3" type="ORF">TNCT_572871</name>
</gene>
<accession>A0A8X6GZ40</accession>
<dbReference type="InterPro" id="IPR001806">
    <property type="entry name" value="Small_GTPase"/>
</dbReference>
<reference evidence="3" key="1">
    <citation type="submission" date="2020-07" db="EMBL/GenBank/DDBJ databases">
        <title>Multicomponent nature underlies the extraordinary mechanical properties of spider dragline silk.</title>
        <authorList>
            <person name="Kono N."/>
            <person name="Nakamura H."/>
            <person name="Mori M."/>
            <person name="Yoshida Y."/>
            <person name="Ohtoshi R."/>
            <person name="Malay A.D."/>
            <person name="Moran D.A.P."/>
            <person name="Tomita M."/>
            <person name="Numata K."/>
            <person name="Arakawa K."/>
        </authorList>
    </citation>
    <scope>NUCLEOTIDE SEQUENCE</scope>
</reference>
<dbReference type="EMBL" id="BMAO01009986">
    <property type="protein sequence ID" value="GFQ63902.1"/>
    <property type="molecule type" value="Genomic_DNA"/>
</dbReference>
<dbReference type="Proteomes" id="UP000887116">
    <property type="component" value="Unassembled WGS sequence"/>
</dbReference>
<sequence>MSLLQGSETGIPYSDVKGLDGRLGFVSSRKVLLVGDSYVGKTTLIQSYLDWIIDDSYSIPSCQPKFNFDEYYTEFLYWDQIKSIIFYDIQGGEESVICDSVMYLELNLVVLCFSIDDPDSLESVEEIWCPKIDILLPYVPKILVGLKSDVRMQEDTSPETMDIDMGLASDLEALDIRERRGICHYLECSALTRVAFGVILEGMLHILMVNMFALDVTRRGQKVSCFLPRLKTDQMTVSKNVAAFGYPIT</sequence>
<dbReference type="Gene3D" id="3.40.50.300">
    <property type="entry name" value="P-loop containing nucleotide triphosphate hydrolases"/>
    <property type="match status" value="1"/>
</dbReference>
<keyword evidence="4" id="KW-1185">Reference proteome</keyword>
<dbReference type="GO" id="GO:0035099">
    <property type="term" value="P:hemocyte migration"/>
    <property type="evidence" value="ECO:0007669"/>
    <property type="project" value="UniProtKB-ARBA"/>
</dbReference>
<comment type="caution">
    <text evidence="3">The sequence shown here is derived from an EMBL/GenBank/DDBJ whole genome shotgun (WGS) entry which is preliminary data.</text>
</comment>